<accession>A0A7X0KVZ4</accession>
<dbReference type="RefSeq" id="WP_184751790.1">
    <property type="nucleotide sequence ID" value="NZ_BAAAJR010000001.1"/>
</dbReference>
<name>A0A7X0KVZ4_9MICO</name>
<feature type="transmembrane region" description="Helical" evidence="2">
    <location>
        <begin position="110"/>
        <end position="135"/>
    </location>
</feature>
<evidence type="ECO:0008006" key="5">
    <source>
        <dbReference type="Google" id="ProtNLM"/>
    </source>
</evidence>
<feature type="transmembrane region" description="Helical" evidence="2">
    <location>
        <begin position="84"/>
        <end position="104"/>
    </location>
</feature>
<keyword evidence="4" id="KW-1185">Reference proteome</keyword>
<evidence type="ECO:0000313" key="4">
    <source>
        <dbReference type="Proteomes" id="UP000537775"/>
    </source>
</evidence>
<evidence type="ECO:0000256" key="1">
    <source>
        <dbReference type="SAM" id="MobiDB-lite"/>
    </source>
</evidence>
<keyword evidence="2" id="KW-0472">Membrane</keyword>
<keyword evidence="2" id="KW-1133">Transmembrane helix</keyword>
<proteinExistence type="predicted"/>
<feature type="region of interest" description="Disordered" evidence="1">
    <location>
        <begin position="224"/>
        <end position="244"/>
    </location>
</feature>
<feature type="transmembrane region" description="Helical" evidence="2">
    <location>
        <begin position="147"/>
        <end position="166"/>
    </location>
</feature>
<evidence type="ECO:0000256" key="2">
    <source>
        <dbReference type="SAM" id="Phobius"/>
    </source>
</evidence>
<feature type="transmembrane region" description="Helical" evidence="2">
    <location>
        <begin position="40"/>
        <end position="64"/>
    </location>
</feature>
<protein>
    <recommendedName>
        <fullName evidence="5">Pr6Pr family membrane protein</fullName>
    </recommendedName>
</protein>
<gene>
    <name evidence="3" type="ORF">HD594_003060</name>
</gene>
<dbReference type="InterPro" id="IPR049713">
    <property type="entry name" value="Pr6Pr-like"/>
</dbReference>
<keyword evidence="2" id="KW-0812">Transmembrane</keyword>
<dbReference type="EMBL" id="JACHML010000001">
    <property type="protein sequence ID" value="MBB6392747.1"/>
    <property type="molecule type" value="Genomic_DNA"/>
</dbReference>
<evidence type="ECO:0000313" key="3">
    <source>
        <dbReference type="EMBL" id="MBB6392747.1"/>
    </source>
</evidence>
<dbReference type="AlphaFoldDB" id="A0A7X0KVZ4"/>
<feature type="transmembrane region" description="Helical" evidence="2">
    <location>
        <begin position="186"/>
        <end position="212"/>
    </location>
</feature>
<dbReference type="NCBIfam" id="NF038065">
    <property type="entry name" value="Pr6Pr"/>
    <property type="match status" value="1"/>
</dbReference>
<comment type="caution">
    <text evidence="3">The sequence shown here is derived from an EMBL/GenBank/DDBJ whole genome shotgun (WGS) entry which is preliminary data.</text>
</comment>
<organism evidence="3 4">
    <name type="scientific">Microbacterium thalassium</name>
    <dbReference type="NCBI Taxonomy" id="362649"/>
    <lineage>
        <taxon>Bacteria</taxon>
        <taxon>Bacillati</taxon>
        <taxon>Actinomycetota</taxon>
        <taxon>Actinomycetes</taxon>
        <taxon>Micrococcales</taxon>
        <taxon>Microbacteriaceae</taxon>
        <taxon>Microbacterium</taxon>
    </lineage>
</organism>
<sequence length="244" mass="26260">MTIPYRPVALAYRVVAVALIATGVVRLLDLFTPDPSWYKLLYFTGLSNVLALAWMTAVLVATVVDLVRRGPRGVSNPSPEFHGAVLMAVTVTMLVYTIVLVPTLADGGGYVPYTFTDTLVHVAMPLLVVLDWLLFTPKGRMMWRDPLLWALIPLGYLAFAFTFGALGGEFGSGARYPYPFMNLDTLGFGGVAVWILALTIALETVGFVIVAVDRALGRIAQGDDDRGADAAPDGTAEPDVRVPA</sequence>
<dbReference type="Proteomes" id="UP000537775">
    <property type="component" value="Unassembled WGS sequence"/>
</dbReference>
<feature type="transmembrane region" description="Helical" evidence="2">
    <location>
        <begin position="7"/>
        <end position="28"/>
    </location>
</feature>
<reference evidence="3 4" key="1">
    <citation type="submission" date="2020-08" db="EMBL/GenBank/DDBJ databases">
        <title>Sequencing the genomes of 1000 actinobacteria strains.</title>
        <authorList>
            <person name="Klenk H.-P."/>
        </authorList>
    </citation>
    <scope>NUCLEOTIDE SEQUENCE [LARGE SCALE GENOMIC DNA]</scope>
    <source>
        <strain evidence="3 4">DSM 12511</strain>
    </source>
</reference>